<feature type="region of interest" description="Disordered" evidence="3">
    <location>
        <begin position="1"/>
        <end position="44"/>
    </location>
</feature>
<dbReference type="Gene3D" id="2.60.40.10">
    <property type="entry name" value="Immunoglobulins"/>
    <property type="match status" value="4"/>
</dbReference>
<dbReference type="InterPro" id="IPR001791">
    <property type="entry name" value="Laminin_G"/>
</dbReference>
<dbReference type="SUPFAM" id="SSF63829">
    <property type="entry name" value="Calcium-dependent phosphotriesterase"/>
    <property type="match status" value="1"/>
</dbReference>
<dbReference type="InterPro" id="IPR006558">
    <property type="entry name" value="LamG-like"/>
</dbReference>
<dbReference type="InterPro" id="IPR019405">
    <property type="entry name" value="Lactonase_7-beta_prop"/>
</dbReference>
<dbReference type="SUPFAM" id="SSF49899">
    <property type="entry name" value="Concanavalin A-like lectins/glucanases"/>
    <property type="match status" value="4"/>
</dbReference>
<feature type="non-terminal residue" evidence="5">
    <location>
        <position position="1"/>
    </location>
</feature>
<evidence type="ECO:0000256" key="1">
    <source>
        <dbReference type="ARBA" id="ARBA00022729"/>
    </source>
</evidence>
<dbReference type="Pfam" id="PF10282">
    <property type="entry name" value="Lactonase"/>
    <property type="match status" value="1"/>
</dbReference>
<dbReference type="InterPro" id="IPR013320">
    <property type="entry name" value="ConA-like_dom_sf"/>
</dbReference>
<dbReference type="SUPFAM" id="SSF49299">
    <property type="entry name" value="PKD domain"/>
    <property type="match status" value="3"/>
</dbReference>
<dbReference type="InterPro" id="IPR011049">
    <property type="entry name" value="Serralysin-like_metalloprot_C"/>
</dbReference>
<dbReference type="Pfam" id="PF18911">
    <property type="entry name" value="PKD_4"/>
    <property type="match status" value="1"/>
</dbReference>
<dbReference type="Gene3D" id="2.60.120.200">
    <property type="match status" value="4"/>
</dbReference>
<dbReference type="EMBL" id="JACCHP010000031">
    <property type="protein sequence ID" value="MBH5402618.1"/>
    <property type="molecule type" value="Genomic_DNA"/>
</dbReference>
<dbReference type="InterPro" id="IPR035986">
    <property type="entry name" value="PKD_dom_sf"/>
</dbReference>
<dbReference type="InterPro" id="IPR000601">
    <property type="entry name" value="PKD_dom"/>
</dbReference>
<dbReference type="SMART" id="SM00282">
    <property type="entry name" value="LamG"/>
    <property type="match status" value="3"/>
</dbReference>
<keyword evidence="6" id="KW-1185">Reference proteome</keyword>
<dbReference type="PROSITE" id="PS00330">
    <property type="entry name" value="HEMOLYSIN_CALCIUM"/>
    <property type="match status" value="1"/>
</dbReference>
<organism evidence="5 6">
    <name type="scientific">Bradyrhizobium agreste</name>
    <dbReference type="NCBI Taxonomy" id="2751811"/>
    <lineage>
        <taxon>Bacteria</taxon>
        <taxon>Pseudomonadati</taxon>
        <taxon>Pseudomonadota</taxon>
        <taxon>Alphaproteobacteria</taxon>
        <taxon>Hyphomicrobiales</taxon>
        <taxon>Nitrobacteraceae</taxon>
        <taxon>Bradyrhizobium</taxon>
    </lineage>
</organism>
<comment type="caution">
    <text evidence="5">The sequence shown here is derived from an EMBL/GenBank/DDBJ whole genome shotgun (WGS) entry which is preliminary data.</text>
</comment>
<accession>A0ABS0PZL3</accession>
<dbReference type="InterPro" id="IPR018511">
    <property type="entry name" value="Hemolysin-typ_Ca-bd_CS"/>
</dbReference>
<protein>
    <submittedName>
        <fullName evidence="5">Beta-propeller fold lactonase family protein</fullName>
    </submittedName>
</protein>
<dbReference type="InterPro" id="IPR001343">
    <property type="entry name" value="Hemolysn_Ca-bd"/>
</dbReference>
<evidence type="ECO:0000313" key="5">
    <source>
        <dbReference type="EMBL" id="MBH5402618.1"/>
    </source>
</evidence>
<sequence length="3105" mass="315836">GGGSGRDWTSGIFGINHHWGGGGGGDGGGAGGQGGSGGSGGSGGAGGGAFELVAKGRITVGSSSLLAKGGDGVAGSNGNGSPAGPTAGQLGGWNNDSDLYRGGYAGAGGAGASGGTGGDGAGGAGGTIKLYATDISAGSATITTSGGLGAGTAPKGGEGRFIIGSNTSLTYSGNVVIGNSGQPSLGNVSDKTPEHFTGPSASNSYIGGTPNTPTIVGLSGGADIYGIISGLSARSIDFDPSTPAVDGPASDALLAVMRFDHGVGGANQDYTGYDLLIVANVSSIAVSNPTISVDGAALQALKVHGIGADQVLPSLAPGQVWAMLIPESAQTVSATIGTNVASAATTISGQVLTDGHVQYITTARPNLSVAAFKGLDAIAAEPGAAHLFGVSTTNNALFVINSAEGSQRQELVDGQNGVTGLAGASSVAVTGANGYVIVAGATNGSLAVFKLDSATGDLTFQASKTRTDGGAYYANLGYDASSGTLTAMGTAGVRTYHVAADGTLSLLSTRNTAASDEAGQGTYHYFVDPTSGSLRVVDGAGATVQTLSGAANGLTGASDVAVTSTGDFVYVTSKSANTLSVFQANGSGQLVHVQTLRNGAEGVRGLTGASDVALTPDDQYVMVTGADGNSLAVFQRNAVTGKLVFAQVVRDGVGGIRGLEVPSSLVFGRKSGTSVQVWVASAGAGADQGGLAVFSVDLSVQAPPSAMTTEHEGIEQISVVLGSGDDTVALMSAPPAIVARTSIDSGDGDDHVVISDYAAITGIAMGAGNDRLDLRVANAKTAADGLTINGGVGADTIDVATTGGGATTSIDGGDNNDLIMLESVGDGAHTDVSGGEGNDTVRVALTNLPATAMTTLHGNSPAVLPGDLLIMDPQDPNAVIYSNGMANGAVTITSGEVHLIGKGAVSYDTFEGYQVLSSPKVSFSQQTYSIAEGQDVVLTVTVLPLGTKNALSGPVAFDIDGDGQFGEIVGTSIGSNQYRVTIPWQRLVDFGLNDNGTYRIAVQTSNTDTDANGDYLTTTAVAAIKISDTPPTVTIAEGLHNTTIGTAFSIDFSAVDPSPVDRVLEWRVDWGDGSATEVFGADTSHAVHTYQNPGIAMIRVNAEDKDTIPGGTSSNPYTVTVGAGAANVNAHDPYRIKEGDSLKLSATADGAPSDYAWDLNADGTADAHGSSATLTWVQLQTLGIADSGVFNAPILRVTYPQIGGGTTTVAHGFSLIVDNAPPTFTSMTNSGPVNEGGTATVAINGANDPSPVDAASLKYRFDFNNDGSFDTALLAGSQVTVASQYLRQAGNVVVHGQVVDKDGGIADAFTTIVVNEVPPTLTVSGAAQTTEGAKYSLDLSASDPGADMIRSWDVNWGDGSVDHVVIDPTAANGNATVAHVYADNGNYTVRVGATDNDGSYAAPDAPVAVVNVPPALSGVGIMPASGAGPAEINENDFARLTGKIVDPGRLDSFSLAINWGDGSQVQTVSLPAGVVNFDVSHRYVQDGSYQVTTSAIDKDGGSSSPAALALKVDNVAPVAGSLNVVPAQQTEGSAVTVSGTYTDAGPLDSHTVRIDWGDGTSSRSTDAGTTIVVDQIHRSFMVTRVYADNPDLATRPGSDYAITAIVTDERGADSNAATASVVVQNTAPIFVDLSLNGVPAAQQSGSTLPSTIAIDENGIVTMTGHFTDAGIFDTHTGAVVWGDGDVSAMTIDDTAHTFTASHRYLDDNPTGTASDPYRITATLTDKDGATASIDAKVTVDNVAPSFVTFTNNAADVGNVLPGEPVILSGLFNDPGTLDTYTVVIDWGDGTAATQAAFAAGTRDFTFSHLYRDPGFWTISARLADDDLGVATATTEARLSGVALQDGVLRIGGTSDADTVVIRKPLDPIAYWNFNETSGTKVADSAGTPQDGKLYSDRALDLADPGPSLTQAPFNAQNSTEFHGDTKEYVAVAADPVFQVANGTVQFWFNADQTHGKQTLFAKDRAGVPGGLNIGLDGDQLVVTMAGTDGHGGCNTYTVCSDQEVRAGQWHHVAFTFGDSGMSLYLDGKLVGENAYTGGLTQNREAIVMGGSNSSNRDTSGDLSRLRITDSFDGHIDEVAFYGQSLNATQIADLITKGANGANDPNGNTIEVYADFLPKLGQDVIKTFNAADVHAILVVTGGGNDVVRVDQSVDVSLTVNAGDGNDQVFAGSGPATLIGGNGNDLLVGGPAHDAIYGSAGDDYLVSNGGNDLIDGGAGIDTVSWPIVNPISYWNLNETSGRTFTDSVGTNNGTYYGKWSPDLGEAGAPATSYDTGTAVGFGNDPRSYVAVANNTSLQVANGTIQFWFNADNGSDRQTLFAKDGFGNNAGDLNISLDGHHLSATMQSGTATYQISSCDDVGRGWHHVAFTFGSGGMKLYLDGALAGSNAYTGGLADNRQAIVIGASNASNRGQSGDLSRLDVTNLYRGEIDEVAVFGQALDASQIRRLTFTGPRQASAGPGLSGALADYQFAFVDGALQVTDTRPALPQGVAYWSLNETSGSTLADATGLSHTATFKGTPDLGNAGASGTVAPFGAGTSAEFHGDNRSYIAAASSPDLQLAEGTIQLWFNASRTTGVQTLFAKDGIGVSNGLTISLVDSHLEVQLEGDCQTYRIETCNIVGKGGWNQLALTFGAGGMKLYLNDVLVGENAYTGGIAANTAPIVIGGSDESNSAADLSRLTVNHVFNGFIDEVAIFNGAFNQTQVGRLMNQGAKALIDAGRNGPTIDGTDQYENVERLSFGDGTTAYVLGAGSSNPSALSAKDIQALAGNGTLAVLGPPDQSLRLIGAWSDLGTEKVGATSFTVFQSGATQVLVQAGVDAQPDQPLLTPIGYWNFNDTSSIVHDSAGTPQDGTFFAAGWPDRDDAGPPASVAPVGAGTAADVHGNSREYIAVAHDAAFEVANGTVDLWFDARGTSGQQTLFAKDGADSDAGLTIGLDGDRLVVRMEGAGTAVYSIRSTQAVTRNSWHNIAFTFGADGMKLYLDGALAGTNAYTGGLVQNRDAVVIGGSNETNTDRSSDLSRLRITKSFNGLIDEVAMFGSALSAGQVQQLIAAGPLGVVDPSGVRMAAMPAAATLASTAVVSDQVDDDWLWINTITQAKKLAGKAVQV</sequence>
<evidence type="ECO:0000313" key="6">
    <source>
        <dbReference type="Proteomes" id="UP000807370"/>
    </source>
</evidence>
<dbReference type="InterPro" id="IPR013783">
    <property type="entry name" value="Ig-like_fold"/>
</dbReference>
<dbReference type="InterPro" id="IPR022409">
    <property type="entry name" value="PKD/Chitinase_dom"/>
</dbReference>
<gene>
    <name evidence="5" type="ORF">HZZ13_33220</name>
</gene>
<evidence type="ECO:0000256" key="2">
    <source>
        <dbReference type="ARBA" id="ARBA00023157"/>
    </source>
</evidence>
<keyword evidence="1" id="KW-0732">Signal</keyword>
<evidence type="ECO:0000259" key="4">
    <source>
        <dbReference type="PROSITE" id="PS50093"/>
    </source>
</evidence>
<dbReference type="Gene3D" id="2.130.10.10">
    <property type="entry name" value="YVTN repeat-like/Quinoprotein amine dehydrogenase"/>
    <property type="match status" value="1"/>
</dbReference>
<dbReference type="Gene3D" id="2.150.10.10">
    <property type="entry name" value="Serralysin-like metalloprotease, C-terminal"/>
    <property type="match status" value="1"/>
</dbReference>
<dbReference type="SMART" id="SM00560">
    <property type="entry name" value="LamGL"/>
    <property type="match status" value="4"/>
</dbReference>
<dbReference type="Proteomes" id="UP000807370">
    <property type="component" value="Unassembled WGS sequence"/>
</dbReference>
<proteinExistence type="predicted"/>
<dbReference type="PANTHER" id="PTHR42535:SF2">
    <property type="entry name" value="CHROMOSOME UNDETERMINED SCAFFOLD_146, WHOLE GENOME SHOTGUN SEQUENCE"/>
    <property type="match status" value="1"/>
</dbReference>
<feature type="compositionally biased region" description="Gly residues" evidence="3">
    <location>
        <begin position="19"/>
        <end position="44"/>
    </location>
</feature>
<feature type="domain" description="PKD" evidence="4">
    <location>
        <begin position="1336"/>
        <end position="1409"/>
    </location>
</feature>
<dbReference type="InterPro" id="IPR015943">
    <property type="entry name" value="WD40/YVTN_repeat-like_dom_sf"/>
</dbReference>
<keyword evidence="2" id="KW-1015">Disulfide bond</keyword>
<dbReference type="SUPFAM" id="SSF51120">
    <property type="entry name" value="beta-Roll"/>
    <property type="match status" value="2"/>
</dbReference>
<dbReference type="PROSITE" id="PS50093">
    <property type="entry name" value="PKD"/>
    <property type="match status" value="1"/>
</dbReference>
<dbReference type="Pfam" id="PF13385">
    <property type="entry name" value="Laminin_G_3"/>
    <property type="match status" value="4"/>
</dbReference>
<evidence type="ECO:0000256" key="3">
    <source>
        <dbReference type="SAM" id="MobiDB-lite"/>
    </source>
</evidence>
<dbReference type="CDD" id="cd00146">
    <property type="entry name" value="PKD"/>
    <property type="match status" value="2"/>
</dbReference>
<name>A0ABS0PZL3_9BRAD</name>
<dbReference type="PANTHER" id="PTHR42535">
    <property type="entry name" value="OOKINETE PROTEIN, PUTATIVE-RELATED"/>
    <property type="match status" value="1"/>
</dbReference>
<dbReference type="Pfam" id="PF00353">
    <property type="entry name" value="HemolysinCabind"/>
    <property type="match status" value="1"/>
</dbReference>
<dbReference type="SMART" id="SM00089">
    <property type="entry name" value="PKD"/>
    <property type="match status" value="1"/>
</dbReference>
<reference evidence="5 6" key="1">
    <citation type="submission" date="2020-07" db="EMBL/GenBank/DDBJ databases">
        <title>Bradyrhizobium diversity isolated from nodules of indigenous legumes of Western Australia.</title>
        <authorList>
            <person name="Klepa M.S."/>
        </authorList>
    </citation>
    <scope>NUCLEOTIDE SEQUENCE [LARGE SCALE GENOMIC DNA]</scope>
    <source>
        <strain evidence="5 6">CNPSo 4010</strain>
    </source>
</reference>